<evidence type="ECO:0000256" key="1">
    <source>
        <dbReference type="ARBA" id="ARBA00004245"/>
    </source>
</evidence>
<evidence type="ECO:0000256" key="3">
    <source>
        <dbReference type="ARBA" id="ARBA00022490"/>
    </source>
</evidence>
<keyword evidence="3" id="KW-0963">Cytoplasm</keyword>
<feature type="domain" description="Gamma tubulin complex component C-terminal" evidence="7">
    <location>
        <begin position="419"/>
        <end position="589"/>
    </location>
</feature>
<proteinExistence type="inferred from homology"/>
<comment type="similarity">
    <text evidence="2">Belongs to the TUBGCP family.</text>
</comment>
<evidence type="ECO:0000313" key="9">
    <source>
        <dbReference type="Proteomes" id="UP000285060"/>
    </source>
</evidence>
<dbReference type="Proteomes" id="UP000285060">
    <property type="component" value="Unassembled WGS sequence"/>
</dbReference>
<dbReference type="GO" id="GO:0043015">
    <property type="term" value="F:gamma-tubulin binding"/>
    <property type="evidence" value="ECO:0007669"/>
    <property type="project" value="InterPro"/>
</dbReference>
<comment type="caution">
    <text evidence="8">The sequence shown here is derived from an EMBL/GenBank/DDBJ whole genome shotgun (WGS) entry which is preliminary data.</text>
</comment>
<dbReference type="Gene3D" id="3.40.50.300">
    <property type="entry name" value="P-loop containing nucleotide triphosphate hydrolases"/>
    <property type="match status" value="1"/>
</dbReference>
<dbReference type="Pfam" id="PF04130">
    <property type="entry name" value="GCP_C_terminal"/>
    <property type="match status" value="1"/>
</dbReference>
<feature type="region of interest" description="Disordered" evidence="6">
    <location>
        <begin position="256"/>
        <end position="277"/>
    </location>
</feature>
<dbReference type="SUPFAM" id="SSF52540">
    <property type="entry name" value="P-loop containing nucleoside triphosphate hydrolases"/>
    <property type="match status" value="1"/>
</dbReference>
<dbReference type="Gene3D" id="1.20.120.1900">
    <property type="entry name" value="Gamma-tubulin complex, C-terminal domain"/>
    <property type="match status" value="1"/>
</dbReference>
<protein>
    <recommendedName>
        <fullName evidence="7">Gamma tubulin complex component C-terminal domain-containing protein</fullName>
    </recommendedName>
</protein>
<reference evidence="8 9" key="1">
    <citation type="submission" date="2018-08" db="EMBL/GenBank/DDBJ databases">
        <title>Aphanomyces genome sequencing and annotation.</title>
        <authorList>
            <person name="Minardi D."/>
            <person name="Oidtmann B."/>
            <person name="Van Der Giezen M."/>
            <person name="Studholme D.J."/>
        </authorList>
    </citation>
    <scope>NUCLEOTIDE SEQUENCE [LARGE SCALE GENOMIC DNA]</scope>
    <source>
        <strain evidence="8 9">NJM0002</strain>
    </source>
</reference>
<evidence type="ECO:0000259" key="7">
    <source>
        <dbReference type="Pfam" id="PF04130"/>
    </source>
</evidence>
<keyword evidence="5" id="KW-0206">Cytoskeleton</keyword>
<dbReference type="InterPro" id="IPR040457">
    <property type="entry name" value="GCP_C"/>
</dbReference>
<organism evidence="8 9">
    <name type="scientific">Aphanomyces invadans</name>
    <dbReference type="NCBI Taxonomy" id="157072"/>
    <lineage>
        <taxon>Eukaryota</taxon>
        <taxon>Sar</taxon>
        <taxon>Stramenopiles</taxon>
        <taxon>Oomycota</taxon>
        <taxon>Saprolegniomycetes</taxon>
        <taxon>Saprolegniales</taxon>
        <taxon>Verrucalvaceae</taxon>
        <taxon>Aphanomyces</taxon>
    </lineage>
</organism>
<dbReference type="VEuPathDB" id="FungiDB:H310_06345"/>
<evidence type="ECO:0000313" key="8">
    <source>
        <dbReference type="EMBL" id="RHY28090.1"/>
    </source>
</evidence>
<sequence>MLNRVYHAIVRSQFCDPAAAAISMWFFVQLSEPYFQALTQWIYLGESTDEDVEFAHDGMFDTLDCLQHDEALIRAISETGALLRVTRTVQSHLYYLSSKYADDKMQALADSIFALQMSSSPVEKSMQSNAHEYTTRVTQKLGGSGAAASNAIYHGDELENSCSAPQVRLRQQPGGNSDGAETAIYGGKVDGNTEHKVVSSVRVMQEPGGSGSAVSSLLYPTDNEASADAHVTHIKVLQEPGGDGNSASDLLYGRTHEHEPARRPSVRVSHPPGGDSDALGDTLYAQFANLGVHSRPSVKVLAPSGGGIDSVSSLAFGVHADTPKKQVADPNNNMTIEWTVAQEGPSQPTRLLEQDVFAPTHLTSDYAHVLETYRQLMDNTMEYAPVETLVRVSMTGPVLNQRAFVGTVALNVLREHVHLMQHLGTLHDVMLLSGGLWVDRFMQEFILGLDTASRVNWGVPGALNDLLANALDEANFHVTESTALFAFRPTDELETNPTMAPSLDQVLLHIDPVYALPSVLVDVVVSKSTLQQYAVLHKHLFQLKAIALSLQSVRRILTAHPTVATRSGHVRAHVDHHLCTTLVAHSFQDAAAFKHLHDNYINAVSTSFQRREAVKADEELLAHIHFLWGLTGKDSTGRLHEYCVFLMDVRRHITIPDLNDAFYQATAAELQPLLKEVVPFRWRTNSGLPFLYVHGRWKVESRRAVVELKKLPPKTIDLSSNDADALLRNNRNGDWITGVTISQAEWKTLSFRAILCATHTQLFSSFSQKLHATTKGQLESEYRLHQAKQPMPRMLREPSKTSVLAAVAAAKPAASALHVPFMTDRIRPEVWDPEVANLLQNIAPRPGICVVGPPRSGKSRLAMALAKELGVIYFSIPLVLEIAAKTSPPAPDATDVTPRAALYATVREVLLSGRTVSREDAVAALLYHMVDSLEGFLVDDLYPHDAWGSDAFLGLHFTHVVCLTGSQANCAEHVASISLCPKRRLLYSARDLAQFTGVIGFADTYVEPAAAPVPPPAVVTPPTSDDDAENEDADEEDDETAKANTASPVDSLAPSRFPRLSLDHYAPYLLPVNQDRVLNIGNLWLQTFETEFSAYERSVAKTLATAPADTQVVRIAFHQSPLGILQQAVAALTGVEDA</sequence>
<dbReference type="VEuPathDB" id="FungiDB:H310_06347"/>
<evidence type="ECO:0000256" key="2">
    <source>
        <dbReference type="ARBA" id="ARBA00010337"/>
    </source>
</evidence>
<dbReference type="InterPro" id="IPR027417">
    <property type="entry name" value="P-loop_NTPase"/>
</dbReference>
<evidence type="ECO:0000256" key="6">
    <source>
        <dbReference type="SAM" id="MobiDB-lite"/>
    </source>
</evidence>
<comment type="subcellular location">
    <subcellularLocation>
        <location evidence="1">Cytoplasm</location>
        <location evidence="1">Cytoskeleton</location>
    </subcellularLocation>
</comment>
<keyword evidence="9" id="KW-1185">Reference proteome</keyword>
<keyword evidence="4" id="KW-0493">Microtubule</keyword>
<feature type="region of interest" description="Disordered" evidence="6">
    <location>
        <begin position="1012"/>
        <end position="1052"/>
    </location>
</feature>
<gene>
    <name evidence="8" type="ORF">DYB32_006317</name>
</gene>
<accession>A0A418AS61</accession>
<dbReference type="EMBL" id="QUSY01000646">
    <property type="protein sequence ID" value="RHY28090.1"/>
    <property type="molecule type" value="Genomic_DNA"/>
</dbReference>
<evidence type="ECO:0000256" key="5">
    <source>
        <dbReference type="ARBA" id="ARBA00023212"/>
    </source>
</evidence>
<evidence type="ECO:0000256" key="4">
    <source>
        <dbReference type="ARBA" id="ARBA00022701"/>
    </source>
</evidence>
<dbReference type="GO" id="GO:0005874">
    <property type="term" value="C:microtubule"/>
    <property type="evidence" value="ECO:0007669"/>
    <property type="project" value="UniProtKB-KW"/>
</dbReference>
<name>A0A418AS61_9STRA</name>
<dbReference type="AlphaFoldDB" id="A0A418AS61"/>
<dbReference type="InterPro" id="IPR042241">
    <property type="entry name" value="GCP_C_sf"/>
</dbReference>
<feature type="compositionally biased region" description="Acidic residues" evidence="6">
    <location>
        <begin position="1024"/>
        <end position="1039"/>
    </location>
</feature>